<reference evidence="4" key="1">
    <citation type="submission" date="2017-05" db="EMBL/GenBank/DDBJ databases">
        <authorList>
            <person name="Macchi M."/>
            <person name="Festa S."/>
            <person name="Coppotelli B.M."/>
            <person name="Morelli I.S."/>
        </authorList>
    </citation>
    <scope>NUCLEOTIDE SEQUENCE [LARGE SCALE GENOMIC DNA]</scope>
    <source>
        <strain evidence="4">I</strain>
    </source>
</reference>
<sequence>MRRAGWTGFWKSYGDAVTDGSRLILAPPDHALPVRAALSALAGGQVTAVELTRRALAAAESCRSAVNAFSVIAVEPALAAAAESGRRYRNGHQRPLEGLPVAVKDMIDTRGIETRYGSSAYLGHVPETDAGIVTALVEAGAVIIGKTTTHEFAWGVTTASPDFGDTLNPRHVGHIPGGSSGGSAAAIAYGVVTASLGTDTGGSVRIPAALCGVVGYKPSRGMLPATGIFPLARTLDHPGLIGGCIDDVVLLAGALGIKAADLDASVAPRLGIIREIPPVPLAPDVAAAFDRAVERMASAFPIDSSPAADLFDGVFAAFAGIVLAEGGMLHFGLSDDETLRTRYTPETRERLERARTVTIGDYALSRQVQRRFVERLTHAMTSVDYLVLPACPCVAPRRGEATVTISAWSGSVREALMTYTAPFNLAGFPAITIPLHGPTDDLPCALQVVARPGADGGMLSFARAVEALVGGDGALRP</sequence>
<dbReference type="InterPro" id="IPR020556">
    <property type="entry name" value="Amidase_CS"/>
</dbReference>
<dbReference type="AlphaFoldDB" id="A0A211ZUT3"/>
<name>A0A211ZUT3_9PROT</name>
<accession>A0A211ZUT3</accession>
<dbReference type="PANTHER" id="PTHR11895">
    <property type="entry name" value="TRANSAMIDASE"/>
    <property type="match status" value="1"/>
</dbReference>
<feature type="domain" description="Amidase" evidence="2">
    <location>
        <begin position="50"/>
        <end position="457"/>
    </location>
</feature>
<dbReference type="Proteomes" id="UP000196655">
    <property type="component" value="Unassembled WGS sequence"/>
</dbReference>
<proteinExistence type="inferred from homology"/>
<dbReference type="InterPro" id="IPR036928">
    <property type="entry name" value="AS_sf"/>
</dbReference>
<keyword evidence="4" id="KW-1185">Reference proteome</keyword>
<evidence type="ECO:0000313" key="4">
    <source>
        <dbReference type="Proteomes" id="UP000196655"/>
    </source>
</evidence>
<dbReference type="GO" id="GO:0003824">
    <property type="term" value="F:catalytic activity"/>
    <property type="evidence" value="ECO:0007669"/>
    <property type="project" value="InterPro"/>
</dbReference>
<evidence type="ECO:0000259" key="2">
    <source>
        <dbReference type="Pfam" id="PF01425"/>
    </source>
</evidence>
<dbReference type="OrthoDB" id="9811471at2"/>
<comment type="similarity">
    <text evidence="1">Belongs to the amidase family.</text>
</comment>
<dbReference type="InterPro" id="IPR000120">
    <property type="entry name" value="Amidase"/>
</dbReference>
<dbReference type="EMBL" id="NHON01000001">
    <property type="protein sequence ID" value="OWJ69062.1"/>
    <property type="molecule type" value="Genomic_DNA"/>
</dbReference>
<dbReference type="PANTHER" id="PTHR11895:SF7">
    <property type="entry name" value="GLUTAMYL-TRNA(GLN) AMIDOTRANSFERASE SUBUNIT A, MITOCHONDRIAL"/>
    <property type="match status" value="1"/>
</dbReference>
<dbReference type="PROSITE" id="PS00571">
    <property type="entry name" value="AMIDASES"/>
    <property type="match status" value="1"/>
</dbReference>
<evidence type="ECO:0000256" key="1">
    <source>
        <dbReference type="ARBA" id="ARBA00009199"/>
    </source>
</evidence>
<evidence type="ECO:0000313" key="3">
    <source>
        <dbReference type="EMBL" id="OWJ69062.1"/>
    </source>
</evidence>
<dbReference type="Gene3D" id="3.90.1300.10">
    <property type="entry name" value="Amidase signature (AS) domain"/>
    <property type="match status" value="1"/>
</dbReference>
<organism evidence="3 4">
    <name type="scientific">Inquilinus limosus</name>
    <dbReference type="NCBI Taxonomy" id="171674"/>
    <lineage>
        <taxon>Bacteria</taxon>
        <taxon>Pseudomonadati</taxon>
        <taxon>Pseudomonadota</taxon>
        <taxon>Alphaproteobacteria</taxon>
        <taxon>Rhodospirillales</taxon>
        <taxon>Rhodospirillaceae</taxon>
        <taxon>Inquilinus</taxon>
    </lineage>
</organism>
<dbReference type="RefSeq" id="WP_088149049.1">
    <property type="nucleotide sequence ID" value="NZ_NHON01000001.1"/>
</dbReference>
<dbReference type="SUPFAM" id="SSF75304">
    <property type="entry name" value="Amidase signature (AS) enzymes"/>
    <property type="match status" value="1"/>
</dbReference>
<gene>
    <name evidence="3" type="ORF">BWR60_00500</name>
</gene>
<protein>
    <submittedName>
        <fullName evidence="3">Amidase</fullName>
    </submittedName>
</protein>
<dbReference type="InterPro" id="IPR023631">
    <property type="entry name" value="Amidase_dom"/>
</dbReference>
<dbReference type="Pfam" id="PF01425">
    <property type="entry name" value="Amidase"/>
    <property type="match status" value="1"/>
</dbReference>
<comment type="caution">
    <text evidence="3">The sequence shown here is derived from an EMBL/GenBank/DDBJ whole genome shotgun (WGS) entry which is preliminary data.</text>
</comment>